<feature type="compositionally biased region" description="Basic and acidic residues" evidence="7">
    <location>
        <begin position="49"/>
        <end position="67"/>
    </location>
</feature>
<evidence type="ECO:0000256" key="5">
    <source>
        <dbReference type="ARBA" id="ARBA00022839"/>
    </source>
</evidence>
<dbReference type="GO" id="GO:0005634">
    <property type="term" value="C:nucleus"/>
    <property type="evidence" value="ECO:0007669"/>
    <property type="project" value="UniProtKB-SubCell"/>
</dbReference>
<keyword evidence="10" id="KW-1185">Reference proteome</keyword>
<evidence type="ECO:0000256" key="6">
    <source>
        <dbReference type="ARBA" id="ARBA00023242"/>
    </source>
</evidence>
<evidence type="ECO:0000256" key="1">
    <source>
        <dbReference type="ARBA" id="ARBA00004123"/>
    </source>
</evidence>
<dbReference type="PANTHER" id="PTHR12801">
    <property type="entry name" value="RNA EXONUCLEASE REXO1 / RECO3 FAMILY MEMBER-RELATED"/>
    <property type="match status" value="1"/>
</dbReference>
<organism evidence="9 10">
    <name type="scientific">Diatraea saccharalis</name>
    <name type="common">sugarcane borer</name>
    <dbReference type="NCBI Taxonomy" id="40085"/>
    <lineage>
        <taxon>Eukaryota</taxon>
        <taxon>Metazoa</taxon>
        <taxon>Ecdysozoa</taxon>
        <taxon>Arthropoda</taxon>
        <taxon>Hexapoda</taxon>
        <taxon>Insecta</taxon>
        <taxon>Pterygota</taxon>
        <taxon>Neoptera</taxon>
        <taxon>Endopterygota</taxon>
        <taxon>Lepidoptera</taxon>
        <taxon>Glossata</taxon>
        <taxon>Ditrysia</taxon>
        <taxon>Pyraloidea</taxon>
        <taxon>Crambidae</taxon>
        <taxon>Crambinae</taxon>
        <taxon>Diatraea</taxon>
    </lineage>
</organism>
<dbReference type="InterPro" id="IPR047021">
    <property type="entry name" value="REXO1/3/4-like"/>
</dbReference>
<feature type="region of interest" description="Disordered" evidence="7">
    <location>
        <begin position="238"/>
        <end position="260"/>
    </location>
</feature>
<sequence>MSTHCPLAGAHPASPNGVSPGGLTAPRASLHPRACNRLPNHRGAVAPERTARERATARPENRRKAKKTELEPIITSTLIGVITRVVALAPRSVFQLCLYKIARMYFCISQLYDWLHHKSVPTVDTGSIAEQPPITPPSAPPKIPIEEFVHHLQKYILTKATMLSRGYPVEIDSNLTKAIMYVNPPTRNKLWKPTYWDVNASEFVPRSQNDQRPLTSLNADAPTFVPGSQWDVNIPEVVPGPQTDSGRNSWSSTPSSDSDEEMNTVEHICVRCDRKFKMTHDGDYLRKESCLYHWGRLAGNKFECCSKYVGANGCTTSRSHVWSGTKPGMNGPLDGYVRARHRRGGAYTLDTEMCYTTAGFELASIVFIAIDGHIVYKEYVKPTSPVVDYNTRFSGIQPHHLQTATKTLKDVQNEILEFVGTDTILIGHALENDLKALKLLHNAVVDTSDLYPHPRGFPLRRSLRTLSIEILGRPVKDRKSGGHSPVEDARTALDLVFVLVDRDRATAKQKMVHRDRATAKHTMIHRNRTPTYRTSMVLRNRTTAYRTVTKASNRLPVVMRYNPLLFLTTLLMI</sequence>
<dbReference type="OrthoDB" id="206335at2759"/>
<dbReference type="PANTHER" id="PTHR12801:SF115">
    <property type="entry name" value="FI18136P1-RELATED"/>
    <property type="match status" value="1"/>
</dbReference>
<dbReference type="CDD" id="cd06145">
    <property type="entry name" value="REX1_like"/>
    <property type="match status" value="1"/>
</dbReference>
<keyword evidence="4" id="KW-0378">Hydrolase</keyword>
<comment type="similarity">
    <text evidence="2">Belongs to the REXO1/REXO3 family.</text>
</comment>
<dbReference type="InterPro" id="IPR013520">
    <property type="entry name" value="Ribonucl_H"/>
</dbReference>
<evidence type="ECO:0000256" key="7">
    <source>
        <dbReference type="SAM" id="MobiDB-lite"/>
    </source>
</evidence>
<keyword evidence="6" id="KW-0539">Nucleus</keyword>
<dbReference type="Gene3D" id="3.30.420.10">
    <property type="entry name" value="Ribonuclease H-like superfamily/Ribonuclease H"/>
    <property type="match status" value="1"/>
</dbReference>
<dbReference type="SUPFAM" id="SSF53098">
    <property type="entry name" value="Ribonuclease H-like"/>
    <property type="match status" value="1"/>
</dbReference>
<accession>A0A9N9QZU7</accession>
<dbReference type="FunFam" id="3.30.420.10:FF:000031">
    <property type="entry name" value="RNA exonuclease 1"/>
    <property type="match status" value="1"/>
</dbReference>
<evidence type="ECO:0000256" key="2">
    <source>
        <dbReference type="ARBA" id="ARBA00006357"/>
    </source>
</evidence>
<dbReference type="InterPro" id="IPR034922">
    <property type="entry name" value="REX1-like_exo"/>
</dbReference>
<dbReference type="GO" id="GO:0010629">
    <property type="term" value="P:negative regulation of gene expression"/>
    <property type="evidence" value="ECO:0007669"/>
    <property type="project" value="UniProtKB-ARBA"/>
</dbReference>
<dbReference type="Pfam" id="PF00929">
    <property type="entry name" value="RNase_T"/>
    <property type="match status" value="1"/>
</dbReference>
<proteinExistence type="inferred from homology"/>
<dbReference type="GO" id="GO:0004527">
    <property type="term" value="F:exonuclease activity"/>
    <property type="evidence" value="ECO:0007669"/>
    <property type="project" value="UniProtKB-KW"/>
</dbReference>
<dbReference type="Proteomes" id="UP001153714">
    <property type="component" value="Chromosome 16"/>
</dbReference>
<dbReference type="GO" id="GO:0003676">
    <property type="term" value="F:nucleic acid binding"/>
    <property type="evidence" value="ECO:0007669"/>
    <property type="project" value="InterPro"/>
</dbReference>
<dbReference type="SMART" id="SM00479">
    <property type="entry name" value="EXOIII"/>
    <property type="match status" value="1"/>
</dbReference>
<reference evidence="9" key="2">
    <citation type="submission" date="2022-10" db="EMBL/GenBank/DDBJ databases">
        <authorList>
            <consortium name="ENA_rothamsted_submissions"/>
            <consortium name="culmorum"/>
            <person name="King R."/>
        </authorList>
    </citation>
    <scope>NUCLEOTIDE SEQUENCE</scope>
</reference>
<dbReference type="InterPro" id="IPR036397">
    <property type="entry name" value="RNaseH_sf"/>
</dbReference>
<comment type="subcellular location">
    <subcellularLocation>
        <location evidence="1">Nucleus</location>
    </subcellularLocation>
</comment>
<dbReference type="InterPro" id="IPR012337">
    <property type="entry name" value="RNaseH-like_sf"/>
</dbReference>
<gene>
    <name evidence="9" type="ORF">DIATSA_LOCUS4658</name>
</gene>
<feature type="region of interest" description="Disordered" evidence="7">
    <location>
        <begin position="1"/>
        <end position="67"/>
    </location>
</feature>
<keyword evidence="3" id="KW-0540">Nuclease</keyword>
<evidence type="ECO:0000259" key="8">
    <source>
        <dbReference type="SMART" id="SM00479"/>
    </source>
</evidence>
<dbReference type="AlphaFoldDB" id="A0A9N9QZU7"/>
<evidence type="ECO:0000313" key="10">
    <source>
        <dbReference type="Proteomes" id="UP001153714"/>
    </source>
</evidence>
<evidence type="ECO:0000313" key="9">
    <source>
        <dbReference type="EMBL" id="CAG9786721.1"/>
    </source>
</evidence>
<dbReference type="EMBL" id="OU893347">
    <property type="protein sequence ID" value="CAG9786721.1"/>
    <property type="molecule type" value="Genomic_DNA"/>
</dbReference>
<reference evidence="9" key="1">
    <citation type="submission" date="2021-12" db="EMBL/GenBank/DDBJ databases">
        <authorList>
            <person name="King R."/>
        </authorList>
    </citation>
    <scope>NUCLEOTIDE SEQUENCE</scope>
</reference>
<evidence type="ECO:0000256" key="4">
    <source>
        <dbReference type="ARBA" id="ARBA00022801"/>
    </source>
</evidence>
<evidence type="ECO:0000256" key="3">
    <source>
        <dbReference type="ARBA" id="ARBA00022722"/>
    </source>
</evidence>
<name>A0A9N9QZU7_9NEOP</name>
<keyword evidence="5" id="KW-0269">Exonuclease</keyword>
<protein>
    <recommendedName>
        <fullName evidence="8">Exonuclease domain-containing protein</fullName>
    </recommendedName>
</protein>
<feature type="domain" description="Exonuclease" evidence="8">
    <location>
        <begin position="345"/>
        <end position="505"/>
    </location>
</feature>